<evidence type="ECO:0000313" key="1">
    <source>
        <dbReference type="EMBL" id="RNF26935.1"/>
    </source>
</evidence>
<comment type="caution">
    <text evidence="1">The sequence shown here is derived from an EMBL/GenBank/DDBJ whole genome shotgun (WGS) entry which is preliminary data.</text>
</comment>
<protein>
    <submittedName>
        <fullName evidence="1">Uncharacterized protein</fullName>
    </submittedName>
</protein>
<proteinExistence type="predicted"/>
<dbReference type="GeneID" id="40314412"/>
<sequence>MPSCVCALRLRPMLRRVRWPTKGARGRRVSAYAALLSCLLLLLWLLCCFLSAAPVDGGEDAVAPPRAPGGVFARAPGGGVNEARRWETPRGGASEGGLLAGGGQAPAVCQASVCRFCDEMRLNNAASVLHPAVLEYLRRHVLIGVVTGAYERFFRVDVGLCTWLGHVPAASLFVFTDAANTSAGRHGTWVESDTAPAPQRGRRGLLRRTGYSVGWLRAQHRFFHAIGHLAGLAGGAAHREVRWAIVMDDDSVLDLHALVRFLHRQDLHNVAGVAAAVRDAGGASLLQERCNRRADSQADDVAACLSLPERWNRLLQQQGPIHEEDFLRPGGAALQVGSASWNATTHALLDPATIAALTPQYLGDRGWGGAGHFMNLAALRSYAQKGEETCVRRFLIGGQLPSDAALYRCIPLLGIQRRRDAALSHCQARYLRHRLLDGELVSMHAKRDMVPPKYLALWRMGLYYQVLYHHNRTAYDLLMRVGACAYGYSCKLRGCGVDEDAAALSEFARLSGNATRMPPL</sequence>
<dbReference type="Gene3D" id="3.90.550.50">
    <property type="match status" value="1"/>
</dbReference>
<name>A0A422QAK4_9TRYP</name>
<reference evidence="1 2" key="1">
    <citation type="journal article" date="2018" name="BMC Genomics">
        <title>Genomic comparison of Trypanosoma conorhini and Trypanosoma rangeli to Trypanosoma cruzi strains of high and low virulence.</title>
        <authorList>
            <person name="Bradwell K.R."/>
            <person name="Koparde V.N."/>
            <person name="Matveyev A.V."/>
            <person name="Serrano M.G."/>
            <person name="Alves J.M."/>
            <person name="Parikh H."/>
            <person name="Huang B."/>
            <person name="Lee V."/>
            <person name="Espinosa-Alvarez O."/>
            <person name="Ortiz P.A."/>
            <person name="Costa-Martins A.G."/>
            <person name="Teixeira M.M."/>
            <person name="Buck G.A."/>
        </authorList>
    </citation>
    <scope>NUCLEOTIDE SEQUENCE [LARGE SCALE GENOMIC DNA]</scope>
    <source>
        <strain evidence="1 2">025E</strain>
    </source>
</reference>
<dbReference type="Proteomes" id="UP000284403">
    <property type="component" value="Unassembled WGS sequence"/>
</dbReference>
<evidence type="ECO:0000313" key="2">
    <source>
        <dbReference type="Proteomes" id="UP000284403"/>
    </source>
</evidence>
<accession>A0A422QAK4</accession>
<dbReference type="EMBL" id="MKKU01000022">
    <property type="protein sequence ID" value="RNF26935.1"/>
    <property type="molecule type" value="Genomic_DNA"/>
</dbReference>
<dbReference type="AlphaFoldDB" id="A0A422QAK4"/>
<dbReference type="RefSeq" id="XP_029232141.1">
    <property type="nucleotide sequence ID" value="XM_029367741.1"/>
</dbReference>
<organism evidence="1 2">
    <name type="scientific">Trypanosoma conorhini</name>
    <dbReference type="NCBI Taxonomy" id="83891"/>
    <lineage>
        <taxon>Eukaryota</taxon>
        <taxon>Discoba</taxon>
        <taxon>Euglenozoa</taxon>
        <taxon>Kinetoplastea</taxon>
        <taxon>Metakinetoplastina</taxon>
        <taxon>Trypanosomatida</taxon>
        <taxon>Trypanosomatidae</taxon>
        <taxon>Trypanosoma</taxon>
    </lineage>
</organism>
<keyword evidence="2" id="KW-1185">Reference proteome</keyword>
<gene>
    <name evidence="1" type="ORF">Tco025E_00801</name>
</gene>
<dbReference type="OrthoDB" id="240306at2759"/>